<name>A0A848CS69_9FIRM</name>
<comment type="caution">
    <text evidence="1">The sequence shown here is derived from an EMBL/GenBank/DDBJ whole genome shotgun (WGS) entry which is preliminary data.</text>
</comment>
<dbReference type="RefSeq" id="WP_168934023.1">
    <property type="nucleotide sequence ID" value="NZ_JABAFX010000029.1"/>
</dbReference>
<proteinExistence type="predicted"/>
<sequence length="404" mass="46879">MTDKRVNETGGTFVIDRDPARGGQVMVASTGLDQTVKTEIKENYGELIVQSKKGTCCGVCPLKDGRYAIAFAYKVGASKKEFRTHEMIRGVVVEEKKLAEICPYFASGQLEKLFFPVEEPDPDYPEDWSFDWKLLEQEKTDFNNSNCIESETFNGLSRAFKEMKKNGWKIQLSVPGDMRMAAMALLVSTALQNHVRFFLMADGECTLRNPDIVVLDQLDYMNARKYHKMTMEDLVRWNNPRKNRNGSSVKNHEKREQKEEKIHALVNLCRAYVLEAGVTAYELQERIQEFHDTCGSIAYESFLRRLRSELYQFEVETMCCQESFMELLYMSFYRSHTGKNTPPGLEVQMFYDYTGILYFFKKKARNKRELKKLTAAMLEFQFDACLTEMNKKLIHKETMNALKK</sequence>
<protein>
    <submittedName>
        <fullName evidence="1">Uncharacterized protein</fullName>
    </submittedName>
</protein>
<evidence type="ECO:0000313" key="1">
    <source>
        <dbReference type="EMBL" id="NME57917.1"/>
    </source>
</evidence>
<dbReference type="Proteomes" id="UP000580130">
    <property type="component" value="Unassembled WGS sequence"/>
</dbReference>
<gene>
    <name evidence="1" type="ORF">HF855_10965</name>
</gene>
<accession>A0A848CS69</accession>
<organism evidence="1 2">
    <name type="scientific">Dorea formicigenerans</name>
    <dbReference type="NCBI Taxonomy" id="39486"/>
    <lineage>
        <taxon>Bacteria</taxon>
        <taxon>Bacillati</taxon>
        <taxon>Bacillota</taxon>
        <taxon>Clostridia</taxon>
        <taxon>Lachnospirales</taxon>
        <taxon>Lachnospiraceae</taxon>
        <taxon>Dorea</taxon>
    </lineage>
</organism>
<dbReference type="EMBL" id="JABAFX010000029">
    <property type="protein sequence ID" value="NME57917.1"/>
    <property type="molecule type" value="Genomic_DNA"/>
</dbReference>
<evidence type="ECO:0000313" key="2">
    <source>
        <dbReference type="Proteomes" id="UP000580130"/>
    </source>
</evidence>
<reference evidence="1 2" key="1">
    <citation type="submission" date="2020-04" db="EMBL/GenBank/DDBJ databases">
        <authorList>
            <person name="Hitch T.C.A."/>
            <person name="Wylensek D."/>
            <person name="Clavel T."/>
        </authorList>
    </citation>
    <scope>NUCLEOTIDE SEQUENCE [LARGE SCALE GENOMIC DNA]</scope>
    <source>
        <strain evidence="1 2">BSM-383-APC-5F</strain>
    </source>
</reference>
<dbReference type="AlphaFoldDB" id="A0A848CS69"/>